<evidence type="ECO:0000313" key="3">
    <source>
        <dbReference type="EMBL" id="CAB4753018.1"/>
    </source>
</evidence>
<dbReference type="SUPFAM" id="SSF89733">
    <property type="entry name" value="L-sulfolactate dehydrogenase-like"/>
    <property type="match status" value="1"/>
</dbReference>
<organism evidence="5">
    <name type="scientific">freshwater metagenome</name>
    <dbReference type="NCBI Taxonomy" id="449393"/>
    <lineage>
        <taxon>unclassified sequences</taxon>
        <taxon>metagenomes</taxon>
        <taxon>ecological metagenomes</taxon>
    </lineage>
</organism>
<dbReference type="InterPro" id="IPR043143">
    <property type="entry name" value="Mal/L-sulf/L-lact_DH-like_NADP"/>
</dbReference>
<accession>A0A6J7JE53</accession>
<evidence type="ECO:0000313" key="5">
    <source>
        <dbReference type="EMBL" id="CAB4941229.1"/>
    </source>
</evidence>
<dbReference type="Pfam" id="PF02615">
    <property type="entry name" value="Ldh_2"/>
    <property type="match status" value="1"/>
</dbReference>
<dbReference type="EMBL" id="CAFBMH010000235">
    <property type="protein sequence ID" value="CAB4941229.1"/>
    <property type="molecule type" value="Genomic_DNA"/>
</dbReference>
<dbReference type="InterPro" id="IPR036111">
    <property type="entry name" value="Mal/L-sulfo/L-lacto_DH-like_sf"/>
</dbReference>
<dbReference type="Gene3D" id="1.10.1530.10">
    <property type="match status" value="1"/>
</dbReference>
<comment type="similarity">
    <text evidence="1">Belongs to the LDH2/MDH2 oxidoreductase family.</text>
</comment>
<dbReference type="EMBL" id="CAFABA010000140">
    <property type="protein sequence ID" value="CAB4835687.1"/>
    <property type="molecule type" value="Genomic_DNA"/>
</dbReference>
<dbReference type="InterPro" id="IPR043144">
    <property type="entry name" value="Mal/L-sulf/L-lact_DH-like_ah"/>
</dbReference>
<evidence type="ECO:0000313" key="6">
    <source>
        <dbReference type="EMBL" id="CAB4990063.1"/>
    </source>
</evidence>
<dbReference type="GO" id="GO:0016491">
    <property type="term" value="F:oxidoreductase activity"/>
    <property type="evidence" value="ECO:0007669"/>
    <property type="project" value="UniProtKB-KW"/>
</dbReference>
<dbReference type="EMBL" id="CAEZYR010000071">
    <property type="protein sequence ID" value="CAB4753018.1"/>
    <property type="molecule type" value="Genomic_DNA"/>
</dbReference>
<sequence>MPNVTAQQLRTYTAKIFTGHGVPDDHAQIVAHNLVEADLRGVESHGVNLVSLYCTRLDTGVMNAKAEVTIEKDDGTTALLHGGLGLGQIAGTQAMDLAIAKAKQHGTAAVGVRESTHLGALAYYTERAANAGCFAIAVQNGPTIVPPFGGLTGIFSTNPFSFAAPAGEEYPLVLDMATTAVAGNRIILYRKRNQEIPDWWATDADGNKTTDPHKASLDHLQWFGGYKGFGIAMMVEILSGVLLNSSFGHTELTEGTAHGKARVAKGYLFLVVDINRFIPEATFRQYMDTLIRDIRSGEPARGVERIYVPGEIEHLRRAERLADGIPLDDALVTELESLGMPLGLGSLVSA</sequence>
<reference evidence="5" key="1">
    <citation type="submission" date="2020-05" db="EMBL/GenBank/DDBJ databases">
        <authorList>
            <person name="Chiriac C."/>
            <person name="Salcher M."/>
            <person name="Ghai R."/>
            <person name="Kavagutti S V."/>
        </authorList>
    </citation>
    <scope>NUCLEOTIDE SEQUENCE</scope>
</reference>
<proteinExistence type="inferred from homology"/>
<dbReference type="EMBL" id="CAFBOS010000043">
    <property type="protein sequence ID" value="CAB4990063.1"/>
    <property type="molecule type" value="Genomic_DNA"/>
</dbReference>
<dbReference type="PANTHER" id="PTHR11091:SF0">
    <property type="entry name" value="MALATE DEHYDROGENASE"/>
    <property type="match status" value="1"/>
</dbReference>
<evidence type="ECO:0000313" key="4">
    <source>
        <dbReference type="EMBL" id="CAB4835687.1"/>
    </source>
</evidence>
<name>A0A6J7JE53_9ZZZZ</name>
<dbReference type="PANTHER" id="PTHR11091">
    <property type="entry name" value="OXIDOREDUCTASE-RELATED"/>
    <property type="match status" value="1"/>
</dbReference>
<dbReference type="InterPro" id="IPR003767">
    <property type="entry name" value="Malate/L-lactate_DH-like"/>
</dbReference>
<keyword evidence="2" id="KW-0560">Oxidoreductase</keyword>
<evidence type="ECO:0000256" key="1">
    <source>
        <dbReference type="ARBA" id="ARBA00006056"/>
    </source>
</evidence>
<protein>
    <submittedName>
        <fullName evidence="5">Unannotated protein</fullName>
    </submittedName>
</protein>
<dbReference type="Gene3D" id="3.30.1370.60">
    <property type="entry name" value="Hypothetical oxidoreductase yiak, domain 2"/>
    <property type="match status" value="1"/>
</dbReference>
<dbReference type="AlphaFoldDB" id="A0A6J7JE53"/>
<evidence type="ECO:0000256" key="2">
    <source>
        <dbReference type="ARBA" id="ARBA00023002"/>
    </source>
</evidence>
<gene>
    <name evidence="3" type="ORF">UFOPK2754_01914</name>
    <name evidence="4" type="ORF">UFOPK3139_02590</name>
    <name evidence="5" type="ORF">UFOPK3543_03268</name>
    <name evidence="6" type="ORF">UFOPK3967_00944</name>
</gene>